<comment type="similarity">
    <text evidence="12">Belongs to the LpxC family.</text>
</comment>
<evidence type="ECO:0000256" key="9">
    <source>
        <dbReference type="ARBA" id="ARBA00022833"/>
    </source>
</evidence>
<keyword evidence="5 12" id="KW-0444">Lipid biosynthesis</keyword>
<reference evidence="14" key="1">
    <citation type="submission" date="2017-04" db="EMBL/GenBank/DDBJ databases">
        <authorList>
            <person name="Varghese N."/>
            <person name="Submissions S."/>
        </authorList>
    </citation>
    <scope>NUCLEOTIDE SEQUENCE [LARGE SCALE GENOMIC DNA]</scope>
    <source>
        <strain evidence="14">K3S</strain>
    </source>
</reference>
<comment type="pathway">
    <text evidence="3 12">Glycolipid biosynthesis; lipid IV(A) biosynthesis; lipid IV(A) from (3R)-3-hydroxytetradecanoyl-[acyl-carrier-protein] and UDP-N-acetyl-alpha-D-glucosamine: step 2/6.</text>
</comment>
<dbReference type="HAMAP" id="MF_00388">
    <property type="entry name" value="LpxC"/>
    <property type="match status" value="1"/>
</dbReference>
<name>A0A1X7ET08_9BACT</name>
<evidence type="ECO:0000313" key="13">
    <source>
        <dbReference type="EMBL" id="SMF39699.1"/>
    </source>
</evidence>
<feature type="binding site" evidence="12">
    <location>
        <position position="238"/>
    </location>
    <ligand>
        <name>Zn(2+)</name>
        <dbReference type="ChEBI" id="CHEBI:29105"/>
    </ligand>
</feature>
<evidence type="ECO:0000256" key="1">
    <source>
        <dbReference type="ARBA" id="ARBA00001947"/>
    </source>
</evidence>
<dbReference type="STRING" id="1519643.SAMN06295933_3353"/>
<sequence length="308" mass="33871">MLQTTIQKTVSCKGIGLHSGKQVEIVLRPAAEDTGILFSLHTGSGNSFITPNPDLVVATGLATTLGNGKDSVSTVEHLLATVRGMGIDNIHVEVRGNELPIMDGSAGPFVYLLRQAEVRKLSKPRKVLAVTKSLNFEQDGKFIRAYPHDGFAIDYTIEFDHPQIGRQSLSLEITPDVFAKELAKARTFGFLKEVEYLHANGLALGGSLDNAVVLDDYAILNEDGLRFVDEFVRHKILDFIGDMAVMEIPLQGRFEIFASGHALNNSFLRYLYANAEDYLEERVLEPLYDNVAQKEHSPAFPEAVSVPA</sequence>
<dbReference type="GO" id="GO:0009245">
    <property type="term" value="P:lipid A biosynthetic process"/>
    <property type="evidence" value="ECO:0007669"/>
    <property type="project" value="UniProtKB-UniRule"/>
</dbReference>
<dbReference type="InterPro" id="IPR011334">
    <property type="entry name" value="UDP-acyl_GlcNac_deAcase_C"/>
</dbReference>
<dbReference type="RefSeq" id="WP_085104329.1">
    <property type="nucleotide sequence ID" value="NZ_FWZU01000006.1"/>
</dbReference>
<dbReference type="GO" id="GO:0016020">
    <property type="term" value="C:membrane"/>
    <property type="evidence" value="ECO:0007669"/>
    <property type="project" value="GOC"/>
</dbReference>
<evidence type="ECO:0000256" key="12">
    <source>
        <dbReference type="HAMAP-Rule" id="MF_00388"/>
    </source>
</evidence>
<dbReference type="EMBL" id="FWZU01000006">
    <property type="protein sequence ID" value="SMF39699.1"/>
    <property type="molecule type" value="Genomic_DNA"/>
</dbReference>
<dbReference type="InterPro" id="IPR004463">
    <property type="entry name" value="UDP-acyl_GlcNac_deAcase"/>
</dbReference>
<evidence type="ECO:0000256" key="2">
    <source>
        <dbReference type="ARBA" id="ARBA00002923"/>
    </source>
</evidence>
<evidence type="ECO:0000256" key="5">
    <source>
        <dbReference type="ARBA" id="ARBA00022516"/>
    </source>
</evidence>
<evidence type="ECO:0000256" key="7">
    <source>
        <dbReference type="ARBA" id="ARBA00022723"/>
    </source>
</evidence>
<dbReference type="OrthoDB" id="9802746at2"/>
<proteinExistence type="inferred from homology"/>
<dbReference type="Pfam" id="PF03331">
    <property type="entry name" value="LpxC"/>
    <property type="match status" value="1"/>
</dbReference>
<dbReference type="GO" id="GO:0103117">
    <property type="term" value="F:UDP-3-O-acyl-N-acetylglucosamine deacetylase activity"/>
    <property type="evidence" value="ECO:0007669"/>
    <property type="project" value="UniProtKB-UniRule"/>
</dbReference>
<evidence type="ECO:0000256" key="10">
    <source>
        <dbReference type="ARBA" id="ARBA00023098"/>
    </source>
</evidence>
<evidence type="ECO:0000256" key="4">
    <source>
        <dbReference type="ARBA" id="ARBA00012745"/>
    </source>
</evidence>
<keyword evidence="6 12" id="KW-0441">Lipid A biosynthesis</keyword>
<keyword evidence="9 12" id="KW-0862">Zinc</keyword>
<evidence type="ECO:0000256" key="11">
    <source>
        <dbReference type="ARBA" id="ARBA00024535"/>
    </source>
</evidence>
<keyword evidence="8 12" id="KW-0378">Hydrolase</keyword>
<dbReference type="InterPro" id="IPR015870">
    <property type="entry name" value="UDP-acyl_N-AcGlcN_deAcase_N"/>
</dbReference>
<dbReference type="PANTHER" id="PTHR33694">
    <property type="entry name" value="UDP-3-O-ACYL-N-ACETYLGLUCOSAMINE DEACETYLASE 1, MITOCHONDRIAL-RELATED"/>
    <property type="match status" value="1"/>
</dbReference>
<dbReference type="NCBIfam" id="TIGR00325">
    <property type="entry name" value="lpxC"/>
    <property type="match status" value="1"/>
</dbReference>
<comment type="cofactor">
    <cofactor evidence="1 12">
        <name>Zn(2+)</name>
        <dbReference type="ChEBI" id="CHEBI:29105"/>
    </cofactor>
</comment>
<dbReference type="AlphaFoldDB" id="A0A1X7ET08"/>
<evidence type="ECO:0000256" key="3">
    <source>
        <dbReference type="ARBA" id="ARBA00005002"/>
    </source>
</evidence>
<feature type="binding site" evidence="12">
    <location>
        <position position="77"/>
    </location>
    <ligand>
        <name>Zn(2+)</name>
        <dbReference type="ChEBI" id="CHEBI:29105"/>
    </ligand>
</feature>
<dbReference type="Proteomes" id="UP000192906">
    <property type="component" value="Unassembled WGS sequence"/>
</dbReference>
<dbReference type="EC" id="3.5.1.108" evidence="4 12"/>
<dbReference type="PANTHER" id="PTHR33694:SF1">
    <property type="entry name" value="UDP-3-O-ACYL-N-ACETYLGLUCOSAMINE DEACETYLASE 1, MITOCHONDRIAL-RELATED"/>
    <property type="match status" value="1"/>
</dbReference>
<dbReference type="InterPro" id="IPR020568">
    <property type="entry name" value="Ribosomal_Su5_D2-typ_SF"/>
</dbReference>
<dbReference type="Gene3D" id="3.30.230.20">
    <property type="entry name" value="lpxc deacetylase, domain 1"/>
    <property type="match status" value="1"/>
</dbReference>
<feature type="active site" description="Proton donor" evidence="12">
    <location>
        <position position="261"/>
    </location>
</feature>
<protein>
    <recommendedName>
        <fullName evidence="4 12">UDP-3-O-acyl-N-acetylglucosamine deacetylase</fullName>
        <shortName evidence="12">UDP-3-O-acyl-GlcNAc deacetylase</shortName>
        <ecNumber evidence="4 12">3.5.1.108</ecNumber>
    </recommendedName>
    <alternativeName>
        <fullName evidence="12">UDP-3-O-[R-3-hydroxymyristoyl]-N-acetylglucosamine deacetylase</fullName>
    </alternativeName>
</protein>
<dbReference type="SUPFAM" id="SSF54211">
    <property type="entry name" value="Ribosomal protein S5 domain 2-like"/>
    <property type="match status" value="2"/>
</dbReference>
<evidence type="ECO:0000256" key="6">
    <source>
        <dbReference type="ARBA" id="ARBA00022556"/>
    </source>
</evidence>
<comment type="function">
    <text evidence="2 12">Catalyzes the hydrolysis of UDP-3-O-myristoyl-N-acetylglucosamine to form UDP-3-O-myristoylglucosamine and acetate, the committed step in lipid A biosynthesis.</text>
</comment>
<accession>A0A1X7ET08</accession>
<dbReference type="GO" id="GO:0046872">
    <property type="term" value="F:metal ion binding"/>
    <property type="evidence" value="ECO:0007669"/>
    <property type="project" value="UniProtKB-KW"/>
</dbReference>
<dbReference type="Gene3D" id="3.30.1700.10">
    <property type="entry name" value="lpxc deacetylase, domain 2"/>
    <property type="match status" value="1"/>
</dbReference>
<evidence type="ECO:0000313" key="14">
    <source>
        <dbReference type="Proteomes" id="UP000192906"/>
    </source>
</evidence>
<keyword evidence="10 12" id="KW-0443">Lipid metabolism</keyword>
<organism evidence="13 14">
    <name type="scientific">Desulfovibrio gilichinskyi</name>
    <dbReference type="NCBI Taxonomy" id="1519643"/>
    <lineage>
        <taxon>Bacteria</taxon>
        <taxon>Pseudomonadati</taxon>
        <taxon>Thermodesulfobacteriota</taxon>
        <taxon>Desulfovibrionia</taxon>
        <taxon>Desulfovibrionales</taxon>
        <taxon>Desulfovibrionaceae</taxon>
        <taxon>Desulfovibrio</taxon>
    </lineage>
</organism>
<keyword evidence="7 12" id="KW-0479">Metal-binding</keyword>
<keyword evidence="14" id="KW-1185">Reference proteome</keyword>
<gene>
    <name evidence="12" type="primary">lpxC</name>
    <name evidence="13" type="ORF">SAMN06295933_3353</name>
</gene>
<dbReference type="UniPathway" id="UPA00359">
    <property type="reaction ID" value="UER00478"/>
</dbReference>
<feature type="binding site" evidence="12">
    <location>
        <position position="234"/>
    </location>
    <ligand>
        <name>Zn(2+)</name>
        <dbReference type="ChEBI" id="CHEBI:29105"/>
    </ligand>
</feature>
<comment type="catalytic activity">
    <reaction evidence="11 12">
        <text>a UDP-3-O-[(3R)-3-hydroxyacyl]-N-acetyl-alpha-D-glucosamine + H2O = a UDP-3-O-[(3R)-3-hydroxyacyl]-alpha-D-glucosamine + acetate</text>
        <dbReference type="Rhea" id="RHEA:67816"/>
        <dbReference type="ChEBI" id="CHEBI:15377"/>
        <dbReference type="ChEBI" id="CHEBI:30089"/>
        <dbReference type="ChEBI" id="CHEBI:137740"/>
        <dbReference type="ChEBI" id="CHEBI:173225"/>
        <dbReference type="EC" id="3.5.1.108"/>
    </reaction>
</comment>
<evidence type="ECO:0000256" key="8">
    <source>
        <dbReference type="ARBA" id="ARBA00022801"/>
    </source>
</evidence>